<dbReference type="Proteomes" id="UP000500857">
    <property type="component" value="Chromosome"/>
</dbReference>
<dbReference type="AlphaFoldDB" id="A0A6H1TWT5"/>
<sequence length="46" mass="5414">MNPKTALPRLEPFDLQSRSPTQDRRDRFATTRAYRDRSLTSVNFNS</sequence>
<dbReference type="EMBL" id="CP051167">
    <property type="protein sequence ID" value="QIZ69799.1"/>
    <property type="molecule type" value="Genomic_DNA"/>
</dbReference>
<evidence type="ECO:0000313" key="2">
    <source>
        <dbReference type="EMBL" id="QIZ69799.1"/>
    </source>
</evidence>
<name>A0A6H1TWT5_9CYAN</name>
<feature type="compositionally biased region" description="Basic and acidic residues" evidence="1">
    <location>
        <begin position="21"/>
        <end position="32"/>
    </location>
</feature>
<feature type="region of interest" description="Disordered" evidence="1">
    <location>
        <begin position="1"/>
        <end position="32"/>
    </location>
</feature>
<evidence type="ECO:0000313" key="3">
    <source>
        <dbReference type="Proteomes" id="UP000500857"/>
    </source>
</evidence>
<reference evidence="2 3" key="1">
    <citation type="submission" date="2020-04" db="EMBL/GenBank/DDBJ databases">
        <authorList>
            <person name="Basu S."/>
            <person name="Maruthanayagam V."/>
            <person name="Chakraborty S."/>
            <person name="Pramanik A."/>
            <person name="Mukherjee J."/>
            <person name="Brink B."/>
        </authorList>
    </citation>
    <scope>NUCLEOTIDE SEQUENCE [LARGE SCALE GENOMIC DNA]</scope>
    <source>
        <strain evidence="2 3">AP17</strain>
    </source>
</reference>
<dbReference type="KEGG" id="oxy:HCG48_03735"/>
<gene>
    <name evidence="2" type="ORF">HCG48_03735</name>
</gene>
<evidence type="ECO:0000256" key="1">
    <source>
        <dbReference type="SAM" id="MobiDB-lite"/>
    </source>
</evidence>
<dbReference type="RefSeq" id="WP_168567956.1">
    <property type="nucleotide sequence ID" value="NZ_CP051167.1"/>
</dbReference>
<proteinExistence type="predicted"/>
<keyword evidence="3" id="KW-1185">Reference proteome</keyword>
<accession>A0A6H1TWT5</accession>
<protein>
    <submittedName>
        <fullName evidence="2">Uncharacterized protein</fullName>
    </submittedName>
</protein>
<organism evidence="2 3">
    <name type="scientific">Oxynema aestuarii AP17</name>
    <dbReference type="NCBI Taxonomy" id="2064643"/>
    <lineage>
        <taxon>Bacteria</taxon>
        <taxon>Bacillati</taxon>
        <taxon>Cyanobacteriota</taxon>
        <taxon>Cyanophyceae</taxon>
        <taxon>Oscillatoriophycideae</taxon>
        <taxon>Oscillatoriales</taxon>
        <taxon>Oscillatoriaceae</taxon>
        <taxon>Oxynema</taxon>
        <taxon>Oxynema aestuarii</taxon>
    </lineage>
</organism>